<dbReference type="AlphaFoldDB" id="A0A1I3TMW5"/>
<dbReference type="PANTHER" id="PTHR34293:SF1">
    <property type="entry name" value="HTH-TYPE TRANSCRIPTIONAL REGULATOR TRMBL2"/>
    <property type="match status" value="1"/>
</dbReference>
<dbReference type="Pfam" id="PF01978">
    <property type="entry name" value="TrmB"/>
    <property type="match status" value="1"/>
</dbReference>
<dbReference type="InterPro" id="IPR000792">
    <property type="entry name" value="Tscrpt_reg_LuxR_C"/>
</dbReference>
<accession>A0A1I3TMW5</accession>
<dbReference type="Proteomes" id="UP000199111">
    <property type="component" value="Unassembled WGS sequence"/>
</dbReference>
<dbReference type="InterPro" id="IPR036390">
    <property type="entry name" value="WH_DNA-bd_sf"/>
</dbReference>
<dbReference type="InterPro" id="IPR016032">
    <property type="entry name" value="Sig_transdc_resp-reg_C-effctor"/>
</dbReference>
<dbReference type="SUPFAM" id="SSF46785">
    <property type="entry name" value="Winged helix' DNA-binding domain"/>
    <property type="match status" value="1"/>
</dbReference>
<sequence length="332" mass="37002">MLETVGLDPLEERVYRFLVTAAEADVTDLAGELGLDVAAAEAALRSMEARGLVRQAVPEPAAPAERRFTAVAPDIVLGARLLRQQQSLDWARREVEQLAEEHRGNARRRDADRLVEVLPNRIAMREQLEHLQENAREEVLCFCRGRAIVMHATENDEELDALRRGVVYRVIYERDLLEEPGMQANVAYGVKLGESARALPRLPVRLMVVDREVGLMPLVRHAGTAEPTAALIRGGELLEVLIALFDSYWDRATPLRIAEDGALTEGTHPCPLNSADLYLLSLLVAGVPDKSIASQLGLSQRTVQRRLSHIMELAGAQTRMQLAWHAARERWL</sequence>
<proteinExistence type="predicted"/>
<protein>
    <submittedName>
        <fullName evidence="2">DNA-binding response regulator, NarL/FixJ family, contains REC and HTH domains</fullName>
    </submittedName>
</protein>
<dbReference type="SMART" id="SM00421">
    <property type="entry name" value="HTH_LUXR"/>
    <property type="match status" value="1"/>
</dbReference>
<dbReference type="InterPro" id="IPR002831">
    <property type="entry name" value="Tscrpt_reg_TrmB_N"/>
</dbReference>
<name>A0A1I3TMW5_9ACTN</name>
<evidence type="ECO:0000313" key="3">
    <source>
        <dbReference type="Proteomes" id="UP000199111"/>
    </source>
</evidence>
<dbReference type="Gene3D" id="1.10.10.10">
    <property type="entry name" value="Winged helix-like DNA-binding domain superfamily/Winged helix DNA-binding domain"/>
    <property type="match status" value="2"/>
</dbReference>
<feature type="domain" description="HTH luxR-type" evidence="1">
    <location>
        <begin position="269"/>
        <end position="326"/>
    </location>
</feature>
<keyword evidence="2" id="KW-0238">DNA-binding</keyword>
<dbReference type="RefSeq" id="WP_093888204.1">
    <property type="nucleotide sequence ID" value="NZ_FOQY01000011.1"/>
</dbReference>
<evidence type="ECO:0000259" key="1">
    <source>
        <dbReference type="SMART" id="SM00421"/>
    </source>
</evidence>
<dbReference type="SUPFAM" id="SSF46894">
    <property type="entry name" value="C-terminal effector domain of the bipartite response regulators"/>
    <property type="match status" value="1"/>
</dbReference>
<dbReference type="Pfam" id="PF00196">
    <property type="entry name" value="GerE"/>
    <property type="match status" value="1"/>
</dbReference>
<dbReference type="InterPro" id="IPR036388">
    <property type="entry name" value="WH-like_DNA-bd_sf"/>
</dbReference>
<gene>
    <name evidence="2" type="ORF">SAMN05216275_111151</name>
</gene>
<dbReference type="InterPro" id="IPR051797">
    <property type="entry name" value="TrmB-like"/>
</dbReference>
<dbReference type="GO" id="GO:0006355">
    <property type="term" value="P:regulation of DNA-templated transcription"/>
    <property type="evidence" value="ECO:0007669"/>
    <property type="project" value="InterPro"/>
</dbReference>
<dbReference type="GeneID" id="96299436"/>
<dbReference type="GO" id="GO:0003677">
    <property type="term" value="F:DNA binding"/>
    <property type="evidence" value="ECO:0007669"/>
    <property type="project" value="UniProtKB-KW"/>
</dbReference>
<evidence type="ECO:0000313" key="2">
    <source>
        <dbReference type="EMBL" id="SFJ70887.1"/>
    </source>
</evidence>
<reference evidence="3" key="1">
    <citation type="submission" date="2016-10" db="EMBL/GenBank/DDBJ databases">
        <authorList>
            <person name="Varghese N."/>
            <person name="Submissions S."/>
        </authorList>
    </citation>
    <scope>NUCLEOTIDE SEQUENCE [LARGE SCALE GENOMIC DNA]</scope>
    <source>
        <strain evidence="3">CGMCC 4.2126</strain>
    </source>
</reference>
<dbReference type="EMBL" id="FOQY01000011">
    <property type="protein sequence ID" value="SFJ70887.1"/>
    <property type="molecule type" value="Genomic_DNA"/>
</dbReference>
<organism evidence="2 3">
    <name type="scientific">Streptosporangium canum</name>
    <dbReference type="NCBI Taxonomy" id="324952"/>
    <lineage>
        <taxon>Bacteria</taxon>
        <taxon>Bacillati</taxon>
        <taxon>Actinomycetota</taxon>
        <taxon>Actinomycetes</taxon>
        <taxon>Streptosporangiales</taxon>
        <taxon>Streptosporangiaceae</taxon>
        <taxon>Streptosporangium</taxon>
    </lineage>
</organism>
<dbReference type="PANTHER" id="PTHR34293">
    <property type="entry name" value="HTH-TYPE TRANSCRIPTIONAL REGULATOR TRMBL2"/>
    <property type="match status" value="1"/>
</dbReference>
<keyword evidence="3" id="KW-1185">Reference proteome</keyword>